<gene>
    <name evidence="1" type="ORF">ACFR9T_09300</name>
</gene>
<dbReference type="AlphaFoldDB" id="A0ABD6C1M4"/>
<protein>
    <submittedName>
        <fullName evidence="1">DUF5797 family protein</fullName>
    </submittedName>
</protein>
<sequence length="168" mass="18777">MSLSDEERSRLADVVRLQPTKNGELQEAWGFESGSEVHQYLENHLKEYYYRDDDSLIRSTAEANDLVDVEPGIEADAVAKGGVPDRITVSKLEAQVFDVVAGPNERSQSVVAVLDAVRNAFDADPEVDAVRRALRSLERKNIVEVVYRTVPTFKLAVDRDEVTVEVTE</sequence>
<keyword evidence="2" id="KW-1185">Reference proteome</keyword>
<accession>A0ABD6C1M4</accession>
<organism evidence="1 2">
    <name type="scientific">Halorubrum laminariae</name>
    <dbReference type="NCBI Taxonomy" id="1433523"/>
    <lineage>
        <taxon>Archaea</taxon>
        <taxon>Methanobacteriati</taxon>
        <taxon>Methanobacteriota</taxon>
        <taxon>Stenosarchaea group</taxon>
        <taxon>Halobacteria</taxon>
        <taxon>Halobacteriales</taxon>
        <taxon>Haloferacaceae</taxon>
        <taxon>Halorubrum</taxon>
    </lineage>
</organism>
<dbReference type="Proteomes" id="UP001597185">
    <property type="component" value="Unassembled WGS sequence"/>
</dbReference>
<dbReference type="RefSeq" id="WP_256416482.1">
    <property type="nucleotide sequence ID" value="NZ_JANHDL010000001.1"/>
</dbReference>
<dbReference type="InterPro" id="IPR043815">
    <property type="entry name" value="DUF5797"/>
</dbReference>
<dbReference type="EMBL" id="JBHUDB010000005">
    <property type="protein sequence ID" value="MFD1570780.1"/>
    <property type="molecule type" value="Genomic_DNA"/>
</dbReference>
<proteinExistence type="predicted"/>
<evidence type="ECO:0000313" key="2">
    <source>
        <dbReference type="Proteomes" id="UP001597185"/>
    </source>
</evidence>
<dbReference type="Pfam" id="PF19110">
    <property type="entry name" value="DUF5797"/>
    <property type="match status" value="1"/>
</dbReference>
<evidence type="ECO:0000313" key="1">
    <source>
        <dbReference type="EMBL" id="MFD1570780.1"/>
    </source>
</evidence>
<reference evidence="1 2" key="1">
    <citation type="journal article" date="2019" name="Int. J. Syst. Evol. Microbiol.">
        <title>The Global Catalogue of Microorganisms (GCM) 10K type strain sequencing project: providing services to taxonomists for standard genome sequencing and annotation.</title>
        <authorList>
            <consortium name="The Broad Institute Genomics Platform"/>
            <consortium name="The Broad Institute Genome Sequencing Center for Infectious Disease"/>
            <person name="Wu L."/>
            <person name="Ma J."/>
        </authorList>
    </citation>
    <scope>NUCLEOTIDE SEQUENCE [LARGE SCALE GENOMIC DNA]</scope>
    <source>
        <strain evidence="1 2">CGMCC 1.12689</strain>
    </source>
</reference>
<name>A0ABD6C1M4_9EURY</name>
<comment type="caution">
    <text evidence="1">The sequence shown here is derived from an EMBL/GenBank/DDBJ whole genome shotgun (WGS) entry which is preliminary data.</text>
</comment>